<organism evidence="3 4">
    <name type="scientific">Cutaneotrichosporon spelunceum</name>
    <dbReference type="NCBI Taxonomy" id="1672016"/>
    <lineage>
        <taxon>Eukaryota</taxon>
        <taxon>Fungi</taxon>
        <taxon>Dikarya</taxon>
        <taxon>Basidiomycota</taxon>
        <taxon>Agaricomycotina</taxon>
        <taxon>Tremellomycetes</taxon>
        <taxon>Trichosporonales</taxon>
        <taxon>Trichosporonaceae</taxon>
        <taxon>Cutaneotrichosporon</taxon>
    </lineage>
</organism>
<dbReference type="EMBL" id="BTCM01000001">
    <property type="protein sequence ID" value="GMK54666.1"/>
    <property type="molecule type" value="Genomic_DNA"/>
</dbReference>
<name>A0AAD3Y9A0_9TREE</name>
<sequence length="152" mass="16546">MTRTERNTSPAAIMRDRHSRTGLTKSEFERKGGAGAHNWGSLNDEERAEYDGKLDAELETAMFDDGTEGAEGDADKVEEMAEREAPAAPPRRMSQVSEQERADALRYREGGLKQNGIDLANIARTSHGVAQSPPSNVLGTSPLRQKSGFSAQ</sequence>
<evidence type="ECO:0000313" key="4">
    <source>
        <dbReference type="Proteomes" id="UP001222932"/>
    </source>
</evidence>
<proteinExistence type="predicted"/>
<feature type="region of interest" description="Disordered" evidence="1">
    <location>
        <begin position="1"/>
        <end position="100"/>
    </location>
</feature>
<feature type="region of interest" description="Disordered" evidence="1">
    <location>
        <begin position="125"/>
        <end position="152"/>
    </location>
</feature>
<gene>
    <name evidence="3" type="ORF">CspeluHIS016_0112520</name>
</gene>
<dbReference type="AlphaFoldDB" id="A0AAD3Y9A0"/>
<dbReference type="Proteomes" id="UP001222932">
    <property type="component" value="Unassembled WGS sequence"/>
</dbReference>
<protein>
    <recommendedName>
        <fullName evidence="2">Hyaluronan/mRNA-binding protein domain-containing protein</fullName>
    </recommendedName>
</protein>
<feature type="domain" description="Hyaluronan/mRNA-binding protein" evidence="2">
    <location>
        <begin position="16"/>
        <end position="83"/>
    </location>
</feature>
<accession>A0AAD3Y9A0</accession>
<evidence type="ECO:0000313" key="3">
    <source>
        <dbReference type="EMBL" id="GMK54666.1"/>
    </source>
</evidence>
<keyword evidence="4" id="KW-1185">Reference proteome</keyword>
<reference evidence="3" key="1">
    <citation type="journal article" date="2023" name="BMC Genomics">
        <title>Chromosome-level genome assemblies of Cutaneotrichosporon spp. (Trichosporonales, Basidiomycota) reveal imbalanced evolution between nucleotide sequences and chromosome synteny.</title>
        <authorList>
            <person name="Kobayashi Y."/>
            <person name="Kayamori A."/>
            <person name="Aoki K."/>
            <person name="Shiwa Y."/>
            <person name="Matsutani M."/>
            <person name="Fujita N."/>
            <person name="Sugita T."/>
            <person name="Iwasaki W."/>
            <person name="Tanaka N."/>
            <person name="Takashima M."/>
        </authorList>
    </citation>
    <scope>NUCLEOTIDE SEQUENCE</scope>
    <source>
        <strain evidence="3">HIS016</strain>
    </source>
</reference>
<feature type="compositionally biased region" description="Polar residues" evidence="1">
    <location>
        <begin position="128"/>
        <end position="152"/>
    </location>
</feature>
<reference evidence="3" key="2">
    <citation type="submission" date="2023-06" db="EMBL/GenBank/DDBJ databases">
        <authorList>
            <person name="Kobayashi Y."/>
            <person name="Kayamori A."/>
            <person name="Aoki K."/>
            <person name="Shiwa Y."/>
            <person name="Fujita N."/>
            <person name="Sugita T."/>
            <person name="Iwasaki W."/>
            <person name="Tanaka N."/>
            <person name="Takashima M."/>
        </authorList>
    </citation>
    <scope>NUCLEOTIDE SEQUENCE</scope>
    <source>
        <strain evidence="3">HIS016</strain>
    </source>
</reference>
<feature type="compositionally biased region" description="Basic and acidic residues" evidence="1">
    <location>
        <begin position="73"/>
        <end position="85"/>
    </location>
</feature>
<comment type="caution">
    <text evidence="3">The sequence shown here is derived from an EMBL/GenBank/DDBJ whole genome shotgun (WGS) entry which is preliminary data.</text>
</comment>
<evidence type="ECO:0000259" key="2">
    <source>
        <dbReference type="Pfam" id="PF04774"/>
    </source>
</evidence>
<evidence type="ECO:0000256" key="1">
    <source>
        <dbReference type="SAM" id="MobiDB-lite"/>
    </source>
</evidence>
<dbReference type="InterPro" id="IPR006861">
    <property type="entry name" value="HABP4_PAIRBP1-bd"/>
</dbReference>
<dbReference type="Pfam" id="PF04774">
    <property type="entry name" value="HABP4_PAI-RBP1"/>
    <property type="match status" value="1"/>
</dbReference>